<gene>
    <name evidence="3" type="ORF">HYH03_011336</name>
</gene>
<evidence type="ECO:0000256" key="1">
    <source>
        <dbReference type="SAM" id="MobiDB-lite"/>
    </source>
</evidence>
<dbReference type="InterPro" id="IPR036388">
    <property type="entry name" value="WH-like_DNA-bd_sf"/>
</dbReference>
<dbReference type="AlphaFoldDB" id="A0A836BWK5"/>
<evidence type="ECO:0000313" key="3">
    <source>
        <dbReference type="EMBL" id="KAG2490209.1"/>
    </source>
</evidence>
<keyword evidence="4" id="KW-1185">Reference proteome</keyword>
<dbReference type="EMBL" id="JAEHOE010000064">
    <property type="protein sequence ID" value="KAG2490209.1"/>
    <property type="molecule type" value="Genomic_DNA"/>
</dbReference>
<dbReference type="Gene3D" id="1.10.10.10">
    <property type="entry name" value="Winged helix-like DNA-binding domain superfamily/Winged helix DNA-binding domain"/>
    <property type="match status" value="1"/>
</dbReference>
<dbReference type="InterPro" id="IPR036869">
    <property type="entry name" value="J_dom_sf"/>
</dbReference>
<protein>
    <recommendedName>
        <fullName evidence="2">J domain-containing protein</fullName>
    </recommendedName>
</protein>
<feature type="region of interest" description="Disordered" evidence="1">
    <location>
        <begin position="296"/>
        <end position="341"/>
    </location>
</feature>
<dbReference type="InterPro" id="IPR001623">
    <property type="entry name" value="DnaJ_domain"/>
</dbReference>
<reference evidence="3" key="1">
    <citation type="journal article" date="2020" name="bioRxiv">
        <title>Comparative genomics of Chlamydomonas.</title>
        <authorList>
            <person name="Craig R.J."/>
            <person name="Hasan A.R."/>
            <person name="Ness R.W."/>
            <person name="Keightley P.D."/>
        </authorList>
    </citation>
    <scope>NUCLEOTIDE SEQUENCE</scope>
    <source>
        <strain evidence="3">CCAP 11/70</strain>
    </source>
</reference>
<feature type="compositionally biased region" description="Low complexity" evidence="1">
    <location>
        <begin position="325"/>
        <end position="338"/>
    </location>
</feature>
<dbReference type="Proteomes" id="UP000612055">
    <property type="component" value="Unassembled WGS sequence"/>
</dbReference>
<accession>A0A836BWK5</accession>
<dbReference type="Pfam" id="PF00226">
    <property type="entry name" value="DnaJ"/>
    <property type="match status" value="1"/>
</dbReference>
<dbReference type="SUPFAM" id="SSF46565">
    <property type="entry name" value="Chaperone J-domain"/>
    <property type="match status" value="1"/>
</dbReference>
<comment type="caution">
    <text evidence="3">The sequence shown here is derived from an EMBL/GenBank/DDBJ whole genome shotgun (WGS) entry which is preliminary data.</text>
</comment>
<dbReference type="CDD" id="cd06257">
    <property type="entry name" value="DnaJ"/>
    <property type="match status" value="1"/>
</dbReference>
<sequence>MARRRRPPPPEEQLLQIFRRHPEGCTVDALELDLPLHIEEEDKIEAINKLLQANKLKFVLLYKEVTEEERGKAPVCSVPPPPPRRTKAASTQVVDTEAAQARGALEREVAALRSKLRQEQTHRHDAEEALAEELSRVEALAEERSSLEVQLADERVSRRRQEAQQSGTESRVQDLQERCWQLQHEADAHEYALRCARAALANERAEHERLRTSFEEKTARLAAELRTEAACRKRLAEAAEAERERFAEEREEFEEERRSLEAAVEEGRRACRRLEAAFDREAQRVEELRRELDALKRQQQAAGGGSARDHNDSRGSGATGGGHAAGSAAGRESGGAAEDPFVSPFDDAAFAAARPPVLSESTPVRTLRQFLAQADARVESRACKERRELLALARERLNAWHVRRAAACSRLPGNDGDWPLFGLVKGTPVQQDVIAREFKDLALRLHPDKNPGDPLATAAFQYLQAAHGRVRVLAT</sequence>
<proteinExistence type="predicted"/>
<dbReference type="Gene3D" id="1.10.287.110">
    <property type="entry name" value="DnaJ domain"/>
    <property type="match status" value="1"/>
</dbReference>
<evidence type="ECO:0000259" key="2">
    <source>
        <dbReference type="Pfam" id="PF00226"/>
    </source>
</evidence>
<dbReference type="OrthoDB" id="541564at2759"/>
<organism evidence="3 4">
    <name type="scientific">Edaphochlamys debaryana</name>
    <dbReference type="NCBI Taxonomy" id="47281"/>
    <lineage>
        <taxon>Eukaryota</taxon>
        <taxon>Viridiplantae</taxon>
        <taxon>Chlorophyta</taxon>
        <taxon>core chlorophytes</taxon>
        <taxon>Chlorophyceae</taxon>
        <taxon>CS clade</taxon>
        <taxon>Chlamydomonadales</taxon>
        <taxon>Chlamydomonadales incertae sedis</taxon>
        <taxon>Edaphochlamys</taxon>
    </lineage>
</organism>
<feature type="domain" description="J" evidence="2">
    <location>
        <begin position="430"/>
        <end position="467"/>
    </location>
</feature>
<name>A0A836BWK5_9CHLO</name>
<evidence type="ECO:0000313" key="4">
    <source>
        <dbReference type="Proteomes" id="UP000612055"/>
    </source>
</evidence>